<dbReference type="Proteomes" id="UP000835052">
    <property type="component" value="Unassembled WGS sequence"/>
</dbReference>
<evidence type="ECO:0000256" key="10">
    <source>
        <dbReference type="ARBA" id="ARBA00022840"/>
    </source>
</evidence>
<keyword evidence="8 15" id="KW-0547">Nucleotide-binding</keyword>
<dbReference type="OrthoDB" id="1738954at2759"/>
<feature type="compositionally biased region" description="Polar residues" evidence="16">
    <location>
        <begin position="49"/>
        <end position="63"/>
    </location>
</feature>
<feature type="domain" description="Protein kinase" evidence="17">
    <location>
        <begin position="382"/>
        <end position="643"/>
    </location>
</feature>
<evidence type="ECO:0000313" key="19">
    <source>
        <dbReference type="EMBL" id="CAD6188278.1"/>
    </source>
</evidence>
<comment type="catalytic activity">
    <reaction evidence="13">
        <text>L-threonyl-[protein] + ATP = O-phospho-L-threonyl-[protein] + ADP + H(+)</text>
        <dbReference type="Rhea" id="RHEA:46608"/>
        <dbReference type="Rhea" id="RHEA-COMP:11060"/>
        <dbReference type="Rhea" id="RHEA-COMP:11605"/>
        <dbReference type="ChEBI" id="CHEBI:15378"/>
        <dbReference type="ChEBI" id="CHEBI:30013"/>
        <dbReference type="ChEBI" id="CHEBI:30616"/>
        <dbReference type="ChEBI" id="CHEBI:61977"/>
        <dbReference type="ChEBI" id="CHEBI:456216"/>
        <dbReference type="EC" id="2.7.11.1"/>
    </reaction>
</comment>
<dbReference type="Pfam" id="PF00069">
    <property type="entry name" value="Pkinase"/>
    <property type="match status" value="1"/>
</dbReference>
<keyword evidence="20" id="KW-1185">Reference proteome</keyword>
<accession>A0A8S1H0N1</accession>
<evidence type="ECO:0000256" key="3">
    <source>
        <dbReference type="ARBA" id="ARBA00012513"/>
    </source>
</evidence>
<dbReference type="InterPro" id="IPR008271">
    <property type="entry name" value="Ser/Thr_kinase_AS"/>
</dbReference>
<keyword evidence="6" id="KW-0808">Transferase</keyword>
<dbReference type="PROSITE" id="PS50011">
    <property type="entry name" value="PROTEIN_KINASE_DOM"/>
    <property type="match status" value="1"/>
</dbReference>
<dbReference type="Gene3D" id="3.30.200.20">
    <property type="entry name" value="Phosphorylase Kinase, domain 1"/>
    <property type="match status" value="1"/>
</dbReference>
<keyword evidence="10 15" id="KW-0067">ATP-binding</keyword>
<dbReference type="GO" id="GO:0007417">
    <property type="term" value="P:central nervous system development"/>
    <property type="evidence" value="ECO:0007669"/>
    <property type="project" value="UniProtKB-ARBA"/>
</dbReference>
<dbReference type="Pfam" id="PF03607">
    <property type="entry name" value="DCX"/>
    <property type="match status" value="2"/>
</dbReference>
<comment type="caution">
    <text evidence="19">The sequence shown here is derived from an EMBL/GenBank/DDBJ whole genome shotgun (WGS) entry which is preliminary data.</text>
</comment>
<keyword evidence="4" id="KW-0723">Serine/threonine-protein kinase</keyword>
<dbReference type="FunFam" id="3.10.20.230:FF:000001">
    <property type="entry name" value="serine/threonine-protein kinase DCLK1 isoform X1"/>
    <property type="match status" value="1"/>
</dbReference>
<dbReference type="Gene3D" id="3.10.20.230">
    <property type="entry name" value="Doublecortin domain"/>
    <property type="match status" value="2"/>
</dbReference>
<dbReference type="PROSITE" id="PS50309">
    <property type="entry name" value="DC"/>
    <property type="match status" value="2"/>
</dbReference>
<dbReference type="GO" id="GO:0004674">
    <property type="term" value="F:protein serine/threonine kinase activity"/>
    <property type="evidence" value="ECO:0007669"/>
    <property type="project" value="UniProtKB-KW"/>
</dbReference>
<dbReference type="CDD" id="cd17069">
    <property type="entry name" value="DCX2"/>
    <property type="match status" value="1"/>
</dbReference>
<reference evidence="19" key="1">
    <citation type="submission" date="2020-10" db="EMBL/GenBank/DDBJ databases">
        <authorList>
            <person name="Kikuchi T."/>
        </authorList>
    </citation>
    <scope>NUCLEOTIDE SEQUENCE</scope>
    <source>
        <strain evidence="19">NKZ352</strain>
    </source>
</reference>
<keyword evidence="11" id="KW-0460">Magnesium</keyword>
<evidence type="ECO:0000259" key="17">
    <source>
        <dbReference type="PROSITE" id="PS50011"/>
    </source>
</evidence>
<dbReference type="InterPro" id="IPR003533">
    <property type="entry name" value="Doublecortin_dom"/>
</dbReference>
<name>A0A8S1H0N1_9PELO</name>
<evidence type="ECO:0000256" key="14">
    <source>
        <dbReference type="ARBA" id="ARBA00048679"/>
    </source>
</evidence>
<evidence type="ECO:0000256" key="4">
    <source>
        <dbReference type="ARBA" id="ARBA00022527"/>
    </source>
</evidence>
<feature type="compositionally biased region" description="Polar residues" evidence="16">
    <location>
        <begin position="1"/>
        <end position="17"/>
    </location>
</feature>
<dbReference type="SUPFAM" id="SSF89837">
    <property type="entry name" value="Doublecortin (DC)"/>
    <property type="match status" value="2"/>
</dbReference>
<dbReference type="FunFam" id="3.10.20.230:FF:000017">
    <property type="entry name" value="Serine/threonine-protein kinase GA29083"/>
    <property type="match status" value="1"/>
</dbReference>
<comment type="catalytic activity">
    <reaction evidence="14">
        <text>L-seryl-[protein] + ATP = O-phospho-L-seryl-[protein] + ADP + H(+)</text>
        <dbReference type="Rhea" id="RHEA:17989"/>
        <dbReference type="Rhea" id="RHEA-COMP:9863"/>
        <dbReference type="Rhea" id="RHEA-COMP:11604"/>
        <dbReference type="ChEBI" id="CHEBI:15378"/>
        <dbReference type="ChEBI" id="CHEBI:29999"/>
        <dbReference type="ChEBI" id="CHEBI:30616"/>
        <dbReference type="ChEBI" id="CHEBI:83421"/>
        <dbReference type="ChEBI" id="CHEBI:456216"/>
        <dbReference type="EC" id="2.7.11.1"/>
    </reaction>
</comment>
<dbReference type="InterPro" id="IPR000719">
    <property type="entry name" value="Prot_kinase_dom"/>
</dbReference>
<evidence type="ECO:0000256" key="9">
    <source>
        <dbReference type="ARBA" id="ARBA00022777"/>
    </source>
</evidence>
<evidence type="ECO:0000259" key="18">
    <source>
        <dbReference type="PROSITE" id="PS50309"/>
    </source>
</evidence>
<dbReference type="PANTHER" id="PTHR24347">
    <property type="entry name" value="SERINE/THREONINE-PROTEIN KINASE"/>
    <property type="match status" value="1"/>
</dbReference>
<evidence type="ECO:0000256" key="2">
    <source>
        <dbReference type="ARBA" id="ARBA00005354"/>
    </source>
</evidence>
<dbReference type="InterPro" id="IPR011009">
    <property type="entry name" value="Kinase-like_dom_sf"/>
</dbReference>
<sequence>MPATCRSTTRNCSTLPRPTSKRISMKKSNIPYLKRPTSVRQLEDGDSTPRASTFDVSEGTSRQADLRSEPVSMTSSIVENCGSESASPTEARDIVSDMNTRCRIGAKSTVLKAKRIRFYRNGDQYYKGMWYALRCDRVKTMQPLMEDLNKAMCDSTILTHGIRHIFTIDGSTRITDIDQFEDNCSYVCSSTDTFKNMDYAKAQEPSWRFTLTSTFNRYRDSSMALNSLGQANERTDFVFPRIITIIRNGVKPRRVVRHLLNKKTARSFDQVLTDLTDSVKLDSGAIRKLFGISGRQVLSLEDFFREDDVFIAYGNERTAADDFLVVSEECKRVPARYGRKQRKSFQQRHMPLRNESLRLDRSGSVVPDEQARHLPPSLEELFDVERLIGDGNTALVYEVIDKRFNDRRALKVIARENAYGKEALIESELRILQKISNDFIVQMFEYWPINGSFYMSLELIRDGDLFEHLRQVGRIEERQAARMIACVAEALRYLHECRIVHRDVKPENLLLLQDEHGELALKLADFGLACELQDDTPLTAICGTPTYVAPEVLTERGYNEKVDTWATGIILYVILCGFPPFQSMEGENSQAELFRQIATGDFSFPSPAWDGVSWAVRHLIICLVTVDPEERFSAQNVLENEWIKQFGEVEQEYETWAQFTVQSHVPNEDVEETDYEYFMSRRTSMDELSESGREEFVFQRSYS</sequence>
<evidence type="ECO:0000256" key="15">
    <source>
        <dbReference type="PROSITE-ProRule" id="PRU10141"/>
    </source>
</evidence>
<organism evidence="19 20">
    <name type="scientific">Caenorhabditis auriculariae</name>
    <dbReference type="NCBI Taxonomy" id="2777116"/>
    <lineage>
        <taxon>Eukaryota</taxon>
        <taxon>Metazoa</taxon>
        <taxon>Ecdysozoa</taxon>
        <taxon>Nematoda</taxon>
        <taxon>Chromadorea</taxon>
        <taxon>Rhabditida</taxon>
        <taxon>Rhabditina</taxon>
        <taxon>Rhabditomorpha</taxon>
        <taxon>Rhabditoidea</taxon>
        <taxon>Rhabditidae</taxon>
        <taxon>Peloderinae</taxon>
        <taxon>Caenorhabditis</taxon>
    </lineage>
</organism>
<evidence type="ECO:0000256" key="1">
    <source>
        <dbReference type="ARBA" id="ARBA00001946"/>
    </source>
</evidence>
<dbReference type="PROSITE" id="PS00107">
    <property type="entry name" value="PROTEIN_KINASE_ATP"/>
    <property type="match status" value="1"/>
</dbReference>
<gene>
    <name evidence="19" type="ORF">CAUJ_LOCUS4197</name>
</gene>
<feature type="region of interest" description="Disordered" evidence="16">
    <location>
        <begin position="1"/>
        <end position="90"/>
    </location>
</feature>
<keyword evidence="5" id="KW-0597">Phosphoprotein</keyword>
<feature type="domain" description="Doublecortin" evidence="18">
    <location>
        <begin position="241"/>
        <end position="324"/>
    </location>
</feature>
<evidence type="ECO:0000256" key="13">
    <source>
        <dbReference type="ARBA" id="ARBA00047899"/>
    </source>
</evidence>
<dbReference type="InterPro" id="IPR017441">
    <property type="entry name" value="Protein_kinase_ATP_BS"/>
</dbReference>
<evidence type="ECO:0000256" key="5">
    <source>
        <dbReference type="ARBA" id="ARBA00022553"/>
    </source>
</evidence>
<dbReference type="PROSITE" id="PS00108">
    <property type="entry name" value="PROTEIN_KINASE_ST"/>
    <property type="match status" value="1"/>
</dbReference>
<comment type="similarity">
    <text evidence="2">Belongs to the protein kinase superfamily. CAMK Ser/Thr protein kinase family. CaMK subfamily.</text>
</comment>
<dbReference type="SMART" id="SM00537">
    <property type="entry name" value="DCX"/>
    <property type="match status" value="2"/>
</dbReference>
<dbReference type="SUPFAM" id="SSF56112">
    <property type="entry name" value="Protein kinase-like (PK-like)"/>
    <property type="match status" value="1"/>
</dbReference>
<evidence type="ECO:0000256" key="6">
    <source>
        <dbReference type="ARBA" id="ARBA00022679"/>
    </source>
</evidence>
<keyword evidence="9" id="KW-0418">Kinase</keyword>
<dbReference type="FunFam" id="1.10.510.10:FF:000571">
    <property type="entry name" value="Maternal embryonic leucine zipper kinase"/>
    <property type="match status" value="1"/>
</dbReference>
<protein>
    <recommendedName>
        <fullName evidence="3">non-specific serine/threonine protein kinase</fullName>
        <ecNumber evidence="3">2.7.11.1</ecNumber>
    </recommendedName>
    <alternativeName>
        <fullName evidence="12">Doublecortin-like and CAM kinase-like protein</fullName>
    </alternativeName>
</protein>
<dbReference type="InterPro" id="IPR036572">
    <property type="entry name" value="Doublecortin_dom_sf"/>
</dbReference>
<dbReference type="AlphaFoldDB" id="A0A8S1H0N1"/>
<proteinExistence type="inferred from homology"/>
<evidence type="ECO:0000256" key="11">
    <source>
        <dbReference type="ARBA" id="ARBA00022842"/>
    </source>
</evidence>
<dbReference type="Gene3D" id="1.10.510.10">
    <property type="entry name" value="Transferase(Phosphotransferase) domain 1"/>
    <property type="match status" value="1"/>
</dbReference>
<dbReference type="GO" id="GO:0035556">
    <property type="term" value="P:intracellular signal transduction"/>
    <property type="evidence" value="ECO:0007669"/>
    <property type="project" value="InterPro"/>
</dbReference>
<dbReference type="EC" id="2.7.11.1" evidence="3"/>
<feature type="domain" description="Doublecortin" evidence="18">
    <location>
        <begin position="114"/>
        <end position="200"/>
    </location>
</feature>
<keyword evidence="7" id="KW-0677">Repeat</keyword>
<evidence type="ECO:0000256" key="16">
    <source>
        <dbReference type="SAM" id="MobiDB-lite"/>
    </source>
</evidence>
<evidence type="ECO:0000313" key="20">
    <source>
        <dbReference type="Proteomes" id="UP000835052"/>
    </source>
</evidence>
<comment type="cofactor">
    <cofactor evidence="1">
        <name>Mg(2+)</name>
        <dbReference type="ChEBI" id="CHEBI:18420"/>
    </cofactor>
</comment>
<feature type="compositionally biased region" description="Polar residues" evidence="16">
    <location>
        <begin position="71"/>
        <end position="88"/>
    </location>
</feature>
<dbReference type="EMBL" id="CAJGYM010000008">
    <property type="protein sequence ID" value="CAD6188278.1"/>
    <property type="molecule type" value="Genomic_DNA"/>
</dbReference>
<evidence type="ECO:0000256" key="12">
    <source>
        <dbReference type="ARBA" id="ARBA00031092"/>
    </source>
</evidence>
<dbReference type="GO" id="GO:0005524">
    <property type="term" value="F:ATP binding"/>
    <property type="evidence" value="ECO:0007669"/>
    <property type="project" value="UniProtKB-UniRule"/>
</dbReference>
<evidence type="ECO:0000256" key="7">
    <source>
        <dbReference type="ARBA" id="ARBA00022737"/>
    </source>
</evidence>
<dbReference type="SMART" id="SM00220">
    <property type="entry name" value="S_TKc"/>
    <property type="match status" value="1"/>
</dbReference>
<evidence type="ECO:0000256" key="8">
    <source>
        <dbReference type="ARBA" id="ARBA00022741"/>
    </source>
</evidence>
<feature type="binding site" evidence="15">
    <location>
        <position position="411"/>
    </location>
    <ligand>
        <name>ATP</name>
        <dbReference type="ChEBI" id="CHEBI:30616"/>
    </ligand>
</feature>